<comment type="similarity">
    <text evidence="17">Belongs to the HpcH/HpaI aldolase family. Citrate lyase beta subunit-like subfamily.</text>
</comment>
<evidence type="ECO:0000256" key="6">
    <source>
        <dbReference type="ARBA" id="ARBA00022723"/>
    </source>
</evidence>
<dbReference type="GO" id="GO:0016787">
    <property type="term" value="F:hydrolase activity"/>
    <property type="evidence" value="ECO:0007669"/>
    <property type="project" value="UniProtKB-KW"/>
</dbReference>
<feature type="binding site" evidence="24">
    <location>
        <position position="175"/>
    </location>
    <ligand>
        <name>substrate</name>
    </ligand>
</feature>
<dbReference type="PANTHER" id="PTHR11105:SF0">
    <property type="entry name" value="CITRAMALYL-COA LYASE, MITOCHONDRIAL"/>
    <property type="match status" value="1"/>
</dbReference>
<dbReference type="KEGG" id="goe:100897713"/>
<keyword evidence="6 25" id="KW-0479">Metal-binding</keyword>
<dbReference type="InterPro" id="IPR040186">
    <property type="entry name" value="Citramalyl-CoA_lyase"/>
</dbReference>
<comment type="catalytic activity">
    <reaction evidence="14">
        <text>propanoyl-CoA + glyoxylate + H2O = 3-methylmalate + CoA + H(+)</text>
        <dbReference type="Rhea" id="RHEA:47628"/>
        <dbReference type="ChEBI" id="CHEBI:15377"/>
        <dbReference type="ChEBI" id="CHEBI:15378"/>
        <dbReference type="ChEBI" id="CHEBI:36655"/>
        <dbReference type="ChEBI" id="CHEBI:57287"/>
        <dbReference type="ChEBI" id="CHEBI:57392"/>
        <dbReference type="ChEBI" id="CHEBI:87810"/>
    </reaction>
</comment>
<organism evidence="27 28">
    <name type="scientific">Galendromus occidentalis</name>
    <name type="common">western predatory mite</name>
    <dbReference type="NCBI Taxonomy" id="34638"/>
    <lineage>
        <taxon>Eukaryota</taxon>
        <taxon>Metazoa</taxon>
        <taxon>Ecdysozoa</taxon>
        <taxon>Arthropoda</taxon>
        <taxon>Chelicerata</taxon>
        <taxon>Arachnida</taxon>
        <taxon>Acari</taxon>
        <taxon>Parasitiformes</taxon>
        <taxon>Mesostigmata</taxon>
        <taxon>Gamasina</taxon>
        <taxon>Phytoseioidea</taxon>
        <taxon>Phytoseiidae</taxon>
        <taxon>Typhlodrominae</taxon>
        <taxon>Galendromus</taxon>
    </lineage>
</organism>
<comment type="cofactor">
    <cofactor evidence="1">
        <name>Mg(2+)</name>
        <dbReference type="ChEBI" id="CHEBI:18420"/>
    </cofactor>
</comment>
<evidence type="ECO:0000313" key="27">
    <source>
        <dbReference type="Proteomes" id="UP000694867"/>
    </source>
</evidence>
<evidence type="ECO:0000256" key="15">
    <source>
        <dbReference type="ARBA" id="ARBA00051672"/>
    </source>
</evidence>
<comment type="function">
    <text evidence="16">Mitochondrial citramalyl-CoA lyase indirectly involved in the vitamin B12 metabolism. Converts citramalyl-CoA into acetyl-CoA and pyruvate in the C5-dicarboxylate catabolism pathway. The C5-dicarboxylate catabolism pathway is required to detoxify itaconate, a vitamin B12-poisoning metabolite. Also acts as a malate synthase in vitro, converting glyoxylate and acetyl-CoA to malate. Also displays malyl-CoA thioesterase activity. Also acts as a beta-methylmalate synthase in vitro, by mediating conversion of glyoxylate and propionyl-CoA to beta-methylmalate. Also has very weak citramalate synthase activity in vitro.</text>
</comment>
<keyword evidence="7" id="KW-0378">Hydrolase</keyword>
<feature type="domain" description="HpcH/HpaI aldolase/citrate lyase" evidence="26">
    <location>
        <begin position="38"/>
        <end position="268"/>
    </location>
</feature>
<evidence type="ECO:0000256" key="23">
    <source>
        <dbReference type="ARBA" id="ARBA00083020"/>
    </source>
</evidence>
<sequence>MFSRLFGSRLTPIVRQQFRCKSSATPAEPYFRKFVPRRACLYVPGSDVAKIEKVRNLDVDALILDCEDGVAATAKDQARDAIKQALDTMEFGRADVGVRINSVDSGMAEVDFDHIFDSKRLPSTVYLPKIESTEHVTWLVDHVNKRLLETEEDSRKILNLVLYIESAIGLINLKEILQHAAELSEMSRAVIDAVVFGSDDFTASIGAQRTKDAQEVLVARQQIVLMCKAFKVQPIDMVYIDYKDSEGLRKQALEGVKLGFTGKQVIHPSQVPVVQEAFSPRKEKIEWAKDLIKEFKTHVESGKGAFNFRGSMIDMPTVLQAKNILEFDYVIRGEELPDKYKVDPNTDDVVKDD</sequence>
<evidence type="ECO:0000256" key="13">
    <source>
        <dbReference type="ARBA" id="ARBA00047918"/>
    </source>
</evidence>
<gene>
    <name evidence="28" type="primary">LOC100897713</name>
</gene>
<dbReference type="InterPro" id="IPR005000">
    <property type="entry name" value="Aldolase/citrate-lyase_domain"/>
</dbReference>
<dbReference type="SUPFAM" id="SSF51621">
    <property type="entry name" value="Phosphoenolpyruvate/pyruvate domain"/>
    <property type="match status" value="1"/>
</dbReference>
<keyword evidence="27" id="KW-1185">Reference proteome</keyword>
<feature type="binding site" evidence="25">
    <location>
        <position position="175"/>
    </location>
    <ligand>
        <name>Mg(2+)</name>
        <dbReference type="ChEBI" id="CHEBI:18420"/>
    </ligand>
</feature>
<feature type="binding site" evidence="25">
    <location>
        <position position="200"/>
    </location>
    <ligand>
        <name>Mg(2+)</name>
        <dbReference type="ChEBI" id="CHEBI:18420"/>
    </ligand>
</feature>
<dbReference type="GO" id="GO:0106064">
    <property type="term" value="P:regulation of cobalamin metabolic process"/>
    <property type="evidence" value="ECO:0007669"/>
    <property type="project" value="TreeGrafter"/>
</dbReference>
<evidence type="ECO:0000256" key="17">
    <source>
        <dbReference type="ARBA" id="ARBA00061542"/>
    </source>
</evidence>
<dbReference type="Pfam" id="PF03328">
    <property type="entry name" value="HpcH_HpaI"/>
    <property type="match status" value="1"/>
</dbReference>
<comment type="subunit">
    <text evidence="3">Homotrimer.</text>
</comment>
<dbReference type="InterPro" id="IPR015813">
    <property type="entry name" value="Pyrv/PenolPyrv_kinase-like_dom"/>
</dbReference>
<accession>A0AAJ6QLT4</accession>
<dbReference type="GO" id="GO:0047777">
    <property type="term" value="F:(S)-citramalyl-CoA lyase activity"/>
    <property type="evidence" value="ECO:0007669"/>
    <property type="project" value="UniProtKB-EC"/>
</dbReference>
<keyword evidence="11" id="KW-0496">Mitochondrion</keyword>
<dbReference type="GeneID" id="100897713"/>
<dbReference type="GO" id="GO:0046872">
    <property type="term" value="F:metal ion binding"/>
    <property type="evidence" value="ECO:0007669"/>
    <property type="project" value="UniProtKB-KW"/>
</dbReference>
<evidence type="ECO:0000256" key="2">
    <source>
        <dbReference type="ARBA" id="ARBA00004173"/>
    </source>
</evidence>
<dbReference type="PIRSF" id="PIRSF015582">
    <property type="entry name" value="Cit_lyase_B"/>
    <property type="match status" value="1"/>
</dbReference>
<reference evidence="28" key="1">
    <citation type="submission" date="2025-08" db="UniProtKB">
        <authorList>
            <consortium name="RefSeq"/>
        </authorList>
    </citation>
    <scope>IDENTIFICATION</scope>
</reference>
<comment type="subcellular location">
    <subcellularLocation>
        <location evidence="2">Mitochondrion</location>
    </subcellularLocation>
</comment>
<proteinExistence type="inferred from homology"/>
<evidence type="ECO:0000256" key="22">
    <source>
        <dbReference type="ARBA" id="ARBA00076788"/>
    </source>
</evidence>
<evidence type="ECO:0000256" key="5">
    <source>
        <dbReference type="ARBA" id="ARBA00022679"/>
    </source>
</evidence>
<evidence type="ECO:0000256" key="8">
    <source>
        <dbReference type="ARBA" id="ARBA00022842"/>
    </source>
</evidence>
<keyword evidence="8 25" id="KW-0460">Magnesium</keyword>
<dbReference type="GO" id="GO:0005739">
    <property type="term" value="C:mitochondrion"/>
    <property type="evidence" value="ECO:0007669"/>
    <property type="project" value="UniProtKB-SubCell"/>
</dbReference>
<dbReference type="PANTHER" id="PTHR11105">
    <property type="entry name" value="CITRATE LYASE SUBUNIT BETA-RELATED"/>
    <property type="match status" value="1"/>
</dbReference>
<comment type="catalytic activity">
    <reaction evidence="15">
        <text>(3S)-citramalyl-CoA = pyruvate + acetyl-CoA</text>
        <dbReference type="Rhea" id="RHEA:22612"/>
        <dbReference type="ChEBI" id="CHEBI:15361"/>
        <dbReference type="ChEBI" id="CHEBI:57288"/>
        <dbReference type="ChEBI" id="CHEBI:58668"/>
        <dbReference type="EC" id="4.1.3.25"/>
    </reaction>
</comment>
<dbReference type="Proteomes" id="UP000694867">
    <property type="component" value="Unplaced"/>
</dbReference>
<name>A0AAJ6QLT4_9ACAR</name>
<dbReference type="EC" id="4.1.3.25" evidence="19"/>
<evidence type="ECO:0000256" key="25">
    <source>
        <dbReference type="PIRSR" id="PIRSR015582-2"/>
    </source>
</evidence>
<evidence type="ECO:0000259" key="26">
    <source>
        <dbReference type="Pfam" id="PF03328"/>
    </source>
</evidence>
<evidence type="ECO:0000256" key="4">
    <source>
        <dbReference type="ARBA" id="ARBA00012636"/>
    </source>
</evidence>
<evidence type="ECO:0000256" key="18">
    <source>
        <dbReference type="ARBA" id="ARBA00066460"/>
    </source>
</evidence>
<dbReference type="RefSeq" id="XP_003736972.1">
    <property type="nucleotide sequence ID" value="XM_003736924.1"/>
</dbReference>
<evidence type="ECO:0000256" key="1">
    <source>
        <dbReference type="ARBA" id="ARBA00001946"/>
    </source>
</evidence>
<evidence type="ECO:0000256" key="9">
    <source>
        <dbReference type="ARBA" id="ARBA00022946"/>
    </source>
</evidence>
<dbReference type="EC" id="2.3.3.9" evidence="4"/>
<evidence type="ECO:0000256" key="20">
    <source>
        <dbReference type="ARBA" id="ARBA00072098"/>
    </source>
</evidence>
<evidence type="ECO:0000256" key="14">
    <source>
        <dbReference type="ARBA" id="ARBA00051623"/>
    </source>
</evidence>
<dbReference type="FunFam" id="3.20.20.60:FF:000014">
    <property type="entry name" value="Citrate lyase subunit beta-like protein"/>
    <property type="match status" value="1"/>
</dbReference>
<keyword evidence="5" id="KW-0808">Transferase</keyword>
<keyword evidence="12 28" id="KW-0456">Lyase</keyword>
<dbReference type="InterPro" id="IPR040442">
    <property type="entry name" value="Pyrv_kinase-like_dom_sf"/>
</dbReference>
<dbReference type="GO" id="GO:0004474">
    <property type="term" value="F:malate synthase activity"/>
    <property type="evidence" value="ECO:0007669"/>
    <property type="project" value="UniProtKB-EC"/>
</dbReference>
<evidence type="ECO:0000256" key="7">
    <source>
        <dbReference type="ARBA" id="ARBA00022801"/>
    </source>
</evidence>
<evidence type="ECO:0000256" key="12">
    <source>
        <dbReference type="ARBA" id="ARBA00023239"/>
    </source>
</evidence>
<evidence type="ECO:0000256" key="24">
    <source>
        <dbReference type="PIRSR" id="PIRSR015582-1"/>
    </source>
</evidence>
<comment type="catalytic activity">
    <reaction evidence="13">
        <text>glyoxylate + acetyl-CoA + H2O = (S)-malate + CoA + H(+)</text>
        <dbReference type="Rhea" id="RHEA:18181"/>
        <dbReference type="ChEBI" id="CHEBI:15377"/>
        <dbReference type="ChEBI" id="CHEBI:15378"/>
        <dbReference type="ChEBI" id="CHEBI:15589"/>
        <dbReference type="ChEBI" id="CHEBI:36655"/>
        <dbReference type="ChEBI" id="CHEBI:57287"/>
        <dbReference type="ChEBI" id="CHEBI:57288"/>
        <dbReference type="EC" id="2.3.3.9"/>
    </reaction>
</comment>
<keyword evidence="9" id="KW-0809">Transit peptide</keyword>
<feature type="binding site" evidence="24">
    <location>
        <position position="99"/>
    </location>
    <ligand>
        <name>substrate</name>
    </ligand>
</feature>
<dbReference type="AlphaFoldDB" id="A0AAJ6QLT4"/>
<evidence type="ECO:0000256" key="19">
    <source>
        <dbReference type="ARBA" id="ARBA00066840"/>
    </source>
</evidence>
<evidence type="ECO:0000256" key="21">
    <source>
        <dbReference type="ARBA" id="ARBA00076231"/>
    </source>
</evidence>
<evidence type="ECO:0000256" key="3">
    <source>
        <dbReference type="ARBA" id="ARBA00011233"/>
    </source>
</evidence>
<evidence type="ECO:0000256" key="10">
    <source>
        <dbReference type="ARBA" id="ARBA00022990"/>
    </source>
</evidence>
<evidence type="ECO:0000256" key="16">
    <source>
        <dbReference type="ARBA" id="ARBA00055540"/>
    </source>
</evidence>
<dbReference type="EC" id="3.1.2.30" evidence="18"/>
<evidence type="ECO:0000313" key="28">
    <source>
        <dbReference type="RefSeq" id="XP_003736972.1"/>
    </source>
</evidence>
<dbReference type="InterPro" id="IPR011206">
    <property type="entry name" value="Citrate_lyase_beta/mcl1/mcl2"/>
</dbReference>
<protein>
    <recommendedName>
        <fullName evidence="20">Citramalyl-CoA lyase, mitochondrial</fullName>
        <ecNumber evidence="4">2.3.3.9</ecNumber>
        <ecNumber evidence="18">3.1.2.30</ecNumber>
        <ecNumber evidence="19">4.1.3.25</ecNumber>
    </recommendedName>
    <alternativeName>
        <fullName evidence="22">(3S)-malyl-CoA thioesterase</fullName>
    </alternativeName>
    <alternativeName>
        <fullName evidence="23">Beta-methylmalate synthase</fullName>
    </alternativeName>
    <alternativeName>
        <fullName evidence="21">Malate synthase</fullName>
    </alternativeName>
</protein>
<dbReference type="Gene3D" id="3.20.20.60">
    <property type="entry name" value="Phosphoenolpyruvate-binding domains"/>
    <property type="match status" value="1"/>
</dbReference>
<keyword evidence="10" id="KW-0007">Acetylation</keyword>
<evidence type="ECO:0000256" key="11">
    <source>
        <dbReference type="ARBA" id="ARBA00023128"/>
    </source>
</evidence>